<reference evidence="1 2" key="1">
    <citation type="submission" date="2019-02" db="EMBL/GenBank/DDBJ databases">
        <title>Deep-cultivation of Planctomycetes and their phenomic and genomic characterization uncovers novel biology.</title>
        <authorList>
            <person name="Wiegand S."/>
            <person name="Jogler M."/>
            <person name="Boedeker C."/>
            <person name="Pinto D."/>
            <person name="Vollmers J."/>
            <person name="Rivas-Marin E."/>
            <person name="Kohn T."/>
            <person name="Peeters S.H."/>
            <person name="Heuer A."/>
            <person name="Rast P."/>
            <person name="Oberbeckmann S."/>
            <person name="Bunk B."/>
            <person name="Jeske O."/>
            <person name="Meyerdierks A."/>
            <person name="Storesund J.E."/>
            <person name="Kallscheuer N."/>
            <person name="Luecker S."/>
            <person name="Lage O.M."/>
            <person name="Pohl T."/>
            <person name="Merkel B.J."/>
            <person name="Hornburger P."/>
            <person name="Mueller R.-W."/>
            <person name="Bruemmer F."/>
            <person name="Labrenz M."/>
            <person name="Spormann A.M."/>
            <person name="Op den Camp H."/>
            <person name="Overmann J."/>
            <person name="Amann R."/>
            <person name="Jetten M.S.M."/>
            <person name="Mascher T."/>
            <person name="Medema M.H."/>
            <person name="Devos D.P."/>
            <person name="Kaster A.-K."/>
            <person name="Ovreas L."/>
            <person name="Rohde M."/>
            <person name="Galperin M.Y."/>
            <person name="Jogler C."/>
        </authorList>
    </citation>
    <scope>NUCLEOTIDE SEQUENCE [LARGE SCALE GENOMIC DNA]</scope>
    <source>
        <strain evidence="1 2">Mal52</strain>
    </source>
</reference>
<evidence type="ECO:0000313" key="2">
    <source>
        <dbReference type="Proteomes" id="UP000319383"/>
    </source>
</evidence>
<keyword evidence="2" id="KW-1185">Reference proteome</keyword>
<name>A0A517ZQT8_9PLAN</name>
<dbReference type="Proteomes" id="UP000319383">
    <property type="component" value="Chromosome"/>
</dbReference>
<evidence type="ECO:0000313" key="1">
    <source>
        <dbReference type="EMBL" id="QDU44854.1"/>
    </source>
</evidence>
<dbReference type="KEGG" id="sdyn:Mal52_33400"/>
<gene>
    <name evidence="1" type="ORF">Mal52_33400</name>
</gene>
<dbReference type="EMBL" id="CP036276">
    <property type="protein sequence ID" value="QDU44854.1"/>
    <property type="molecule type" value="Genomic_DNA"/>
</dbReference>
<dbReference type="AlphaFoldDB" id="A0A517ZQT8"/>
<accession>A0A517ZQT8</accession>
<proteinExistence type="predicted"/>
<sequence>MSMRNLSERGIARPANLWVVSTLVCSMLAIVNLGCSQEAGDALDKAGEAVTDAAEETGGAVKEAAEDAGEAVGEASESAGELAKEAGDKLSAGFSAAAEKAASALEGVDGGSELLTQVKEFFGSAQETLKGITNKESAEAAVSKLGDLDGAIAKIGDMVGKLPESAQASIGPMIAAGTAQLKALIEKVEAIPGVRDVIQPKLAELMDKLKSMSGN</sequence>
<organism evidence="1 2">
    <name type="scientific">Symmachiella dynata</name>
    <dbReference type="NCBI Taxonomy" id="2527995"/>
    <lineage>
        <taxon>Bacteria</taxon>
        <taxon>Pseudomonadati</taxon>
        <taxon>Planctomycetota</taxon>
        <taxon>Planctomycetia</taxon>
        <taxon>Planctomycetales</taxon>
        <taxon>Planctomycetaceae</taxon>
        <taxon>Symmachiella</taxon>
    </lineage>
</organism>
<protein>
    <submittedName>
        <fullName evidence="1">Uncharacterized protein</fullName>
    </submittedName>
</protein>